<dbReference type="Pfam" id="PF13469">
    <property type="entry name" value="Sulfotransfer_3"/>
    <property type="match status" value="1"/>
</dbReference>
<gene>
    <name evidence="1" type="ORF">NMK71_03395</name>
</gene>
<proteinExistence type="predicted"/>
<dbReference type="Gene3D" id="3.40.50.300">
    <property type="entry name" value="P-loop containing nucleotide triphosphate hydrolases"/>
    <property type="match status" value="1"/>
</dbReference>
<evidence type="ECO:0000313" key="2">
    <source>
        <dbReference type="Proteomes" id="UP001152599"/>
    </source>
</evidence>
<evidence type="ECO:0000313" key="1">
    <source>
        <dbReference type="EMBL" id="MDG4945448.1"/>
    </source>
</evidence>
<comment type="caution">
    <text evidence="1">The sequence shown here is derived from an EMBL/GenBank/DDBJ whole genome shotgun (WGS) entry which is preliminary data.</text>
</comment>
<name>A0A9X4RTV4_9FLAO</name>
<dbReference type="AlphaFoldDB" id="A0A9X4RTV4"/>
<reference evidence="1" key="1">
    <citation type="submission" date="2022-07" db="EMBL/GenBank/DDBJ databases">
        <title>Description and genome-wide analysis of Profundicola chukchiensis gen. nov., sp. nov., marine bacteria isolated from bottom sediments of the Chukchi Sea.</title>
        <authorList>
            <person name="Romanenko L."/>
            <person name="Otstavnykh N."/>
            <person name="Kurilenko V."/>
            <person name="Eremeev V."/>
            <person name="Velansky P."/>
            <person name="Mikhailov V."/>
            <person name="Isaeva M."/>
        </authorList>
    </citation>
    <scope>NUCLEOTIDE SEQUENCE</scope>
    <source>
        <strain evidence="1">KMM 9713</strain>
    </source>
</reference>
<dbReference type="SUPFAM" id="SSF52540">
    <property type="entry name" value="P-loop containing nucleoside triphosphate hydrolases"/>
    <property type="match status" value="1"/>
</dbReference>
<dbReference type="Proteomes" id="UP001152599">
    <property type="component" value="Unassembled WGS sequence"/>
</dbReference>
<keyword evidence="2" id="KW-1185">Reference proteome</keyword>
<dbReference type="InterPro" id="IPR027417">
    <property type="entry name" value="P-loop_NTPase"/>
</dbReference>
<dbReference type="EMBL" id="JANCMU010000001">
    <property type="protein sequence ID" value="MDG4945448.1"/>
    <property type="molecule type" value="Genomic_DNA"/>
</dbReference>
<sequence>MSQKIYFHVGLSKTGSTFLQHQVFPKLQGIYYLPTVKYRHALKLLPKIHDERVLVSREFDQQFEQEVKKFSAQYPQAYPIIVLREHSSWAVSNYKRFVKNGHSISFKEFIDIERDKGLFKKRDFDYERYIDLLEQYFAQKPLILFYEDLQKEPVKFVRKIMDYTGAELSYSDVNWNPRHVSYDIDSLKLVRKLSDKIQFQKKLEVHTKPRGFLYNLYANIVRYSILYASKLFPKTWFPKEEFINPAEIEELRQYFSPQWDSLRNKTH</sequence>
<accession>A0A9X4RTV4</accession>
<organism evidence="1 2">
    <name type="scientific">Profundicola chukchiensis</name>
    <dbReference type="NCBI Taxonomy" id="2961959"/>
    <lineage>
        <taxon>Bacteria</taxon>
        <taxon>Pseudomonadati</taxon>
        <taxon>Bacteroidota</taxon>
        <taxon>Flavobacteriia</taxon>
        <taxon>Flavobacteriales</taxon>
        <taxon>Weeksellaceae</taxon>
        <taxon>Profundicola</taxon>
    </lineage>
</organism>
<dbReference type="RefSeq" id="WP_304420059.1">
    <property type="nucleotide sequence ID" value="NZ_JANCMU010000001.1"/>
</dbReference>
<dbReference type="GO" id="GO:0008146">
    <property type="term" value="F:sulfotransferase activity"/>
    <property type="evidence" value="ECO:0007669"/>
    <property type="project" value="InterPro"/>
</dbReference>
<protein>
    <submittedName>
        <fullName evidence="1">Sulfotransferase domain-containing protein</fullName>
    </submittedName>
</protein>